<dbReference type="PANTHER" id="PTHR43081">
    <property type="entry name" value="ADENYLATE CYCLASE, TERMINAL-DIFFERENTIATION SPECIFIC-RELATED"/>
    <property type="match status" value="1"/>
</dbReference>
<dbReference type="Pfam" id="PF00211">
    <property type="entry name" value="Guanylate_cyc"/>
    <property type="match status" value="1"/>
</dbReference>
<reference evidence="3" key="1">
    <citation type="journal article" date="2014" name="Front. Microbiol.">
        <title>High frequency of phylogenetically diverse reductive dehalogenase-homologous genes in deep subseafloor sedimentary metagenomes.</title>
        <authorList>
            <person name="Kawai M."/>
            <person name="Futagami T."/>
            <person name="Toyoda A."/>
            <person name="Takaki Y."/>
            <person name="Nishi S."/>
            <person name="Hori S."/>
            <person name="Arai W."/>
            <person name="Tsubouchi T."/>
            <person name="Morono Y."/>
            <person name="Uchiyama I."/>
            <person name="Ito T."/>
            <person name="Fujiyama A."/>
            <person name="Inagaki F."/>
            <person name="Takami H."/>
        </authorList>
    </citation>
    <scope>NUCLEOTIDE SEQUENCE</scope>
    <source>
        <strain evidence="3">Expedition CK06-06</strain>
    </source>
</reference>
<evidence type="ECO:0000259" key="1">
    <source>
        <dbReference type="PROSITE" id="PS50125"/>
    </source>
</evidence>
<dbReference type="CDD" id="cd07302">
    <property type="entry name" value="CHD"/>
    <property type="match status" value="1"/>
</dbReference>
<dbReference type="InterPro" id="IPR001054">
    <property type="entry name" value="A/G_cyclase"/>
</dbReference>
<evidence type="ECO:0008006" key="4">
    <source>
        <dbReference type="Google" id="ProtNLM"/>
    </source>
</evidence>
<dbReference type="EMBL" id="BARS01010191">
    <property type="protein sequence ID" value="GAF90780.1"/>
    <property type="molecule type" value="Genomic_DNA"/>
</dbReference>
<dbReference type="PROSITE" id="PS50125">
    <property type="entry name" value="GUANYLATE_CYCLASE_2"/>
    <property type="match status" value="1"/>
</dbReference>
<dbReference type="InterPro" id="IPR050697">
    <property type="entry name" value="Adenylyl/Guanylyl_Cyclase_3/4"/>
</dbReference>
<evidence type="ECO:0000259" key="2">
    <source>
        <dbReference type="PROSITE" id="PS50887"/>
    </source>
</evidence>
<feature type="domain" description="GGDEF" evidence="2">
    <location>
        <begin position="1"/>
        <end position="66"/>
    </location>
</feature>
<feature type="non-terminal residue" evidence="3">
    <location>
        <position position="66"/>
    </location>
</feature>
<dbReference type="InterPro" id="IPR029787">
    <property type="entry name" value="Nucleotide_cyclase"/>
</dbReference>
<organism evidence="3">
    <name type="scientific">marine sediment metagenome</name>
    <dbReference type="NCBI Taxonomy" id="412755"/>
    <lineage>
        <taxon>unclassified sequences</taxon>
        <taxon>metagenomes</taxon>
        <taxon>ecological metagenomes</taxon>
    </lineage>
</organism>
<gene>
    <name evidence="3" type="ORF">S01H1_18958</name>
</gene>
<protein>
    <recommendedName>
        <fullName evidence="4">Guanylate cyclase domain-containing protein</fullName>
    </recommendedName>
</protein>
<dbReference type="PROSITE" id="PS50887">
    <property type="entry name" value="GGDEF"/>
    <property type="match status" value="1"/>
</dbReference>
<comment type="caution">
    <text evidence="3">The sequence shown here is derived from an EMBL/GenBank/DDBJ whole genome shotgun (WGS) entry which is preliminary data.</text>
</comment>
<evidence type="ECO:0000313" key="3">
    <source>
        <dbReference type="EMBL" id="GAF90780.1"/>
    </source>
</evidence>
<accession>X0UQK1</accession>
<dbReference type="SUPFAM" id="SSF55073">
    <property type="entry name" value="Nucleotide cyclase"/>
    <property type="match status" value="1"/>
</dbReference>
<dbReference type="GO" id="GO:0035556">
    <property type="term" value="P:intracellular signal transduction"/>
    <property type="evidence" value="ECO:0007669"/>
    <property type="project" value="InterPro"/>
</dbReference>
<dbReference type="AlphaFoldDB" id="X0UQK1"/>
<proteinExistence type="predicted"/>
<feature type="domain" description="Guanylate cyclase" evidence="1">
    <location>
        <begin position="1"/>
        <end position="53"/>
    </location>
</feature>
<dbReference type="Gene3D" id="3.30.70.1230">
    <property type="entry name" value="Nucleotide cyclase"/>
    <property type="match status" value="1"/>
</dbReference>
<dbReference type="GO" id="GO:0006171">
    <property type="term" value="P:cAMP biosynthetic process"/>
    <property type="evidence" value="ECO:0007669"/>
    <property type="project" value="TreeGrafter"/>
</dbReference>
<sequence length="66" mass="7546">MFTDIEGWTRLAQRLGDQRAHRLLQEHNRILKEYVARHSGQAVKHMGDGFMAAFPSVTRALHCAVD</sequence>
<dbReference type="InterPro" id="IPR000160">
    <property type="entry name" value="GGDEF_dom"/>
</dbReference>
<name>X0UQK1_9ZZZZ</name>
<dbReference type="PANTHER" id="PTHR43081:SF19">
    <property type="entry name" value="PH-SENSITIVE ADENYLATE CYCLASE RV1264"/>
    <property type="match status" value="1"/>
</dbReference>